<evidence type="ECO:0000313" key="4">
    <source>
        <dbReference type="Proteomes" id="UP001283361"/>
    </source>
</evidence>
<feature type="region of interest" description="Disordered" evidence="2">
    <location>
        <begin position="1561"/>
        <end position="1588"/>
    </location>
</feature>
<protein>
    <submittedName>
        <fullName evidence="3">Uncharacterized protein</fullName>
    </submittedName>
</protein>
<comment type="caution">
    <text evidence="3">The sequence shown here is derived from an EMBL/GenBank/DDBJ whole genome shotgun (WGS) entry which is preliminary data.</text>
</comment>
<feature type="compositionally biased region" description="Polar residues" evidence="2">
    <location>
        <begin position="1157"/>
        <end position="1214"/>
    </location>
</feature>
<feature type="region of interest" description="Disordered" evidence="2">
    <location>
        <begin position="1529"/>
        <end position="1548"/>
    </location>
</feature>
<feature type="compositionally biased region" description="Basic and acidic residues" evidence="2">
    <location>
        <begin position="1578"/>
        <end position="1588"/>
    </location>
</feature>
<feature type="compositionally biased region" description="Low complexity" evidence="2">
    <location>
        <begin position="1328"/>
        <end position="1339"/>
    </location>
</feature>
<feature type="region of interest" description="Disordered" evidence="2">
    <location>
        <begin position="900"/>
        <end position="1061"/>
    </location>
</feature>
<evidence type="ECO:0000256" key="2">
    <source>
        <dbReference type="SAM" id="MobiDB-lite"/>
    </source>
</evidence>
<reference evidence="3" key="1">
    <citation type="journal article" date="2023" name="G3 (Bethesda)">
        <title>A reference genome for the long-term kleptoplast-retaining sea slug Elysia crispata morphotype clarki.</title>
        <authorList>
            <person name="Eastman K.E."/>
            <person name="Pendleton A.L."/>
            <person name="Shaikh M.A."/>
            <person name="Suttiyut T."/>
            <person name="Ogas R."/>
            <person name="Tomko P."/>
            <person name="Gavelis G."/>
            <person name="Widhalm J.R."/>
            <person name="Wisecaver J.H."/>
        </authorList>
    </citation>
    <scope>NUCLEOTIDE SEQUENCE</scope>
    <source>
        <strain evidence="3">ECLA1</strain>
    </source>
</reference>
<feature type="coiled-coil region" evidence="1">
    <location>
        <begin position="1065"/>
        <end position="1099"/>
    </location>
</feature>
<feature type="region of interest" description="Disordered" evidence="2">
    <location>
        <begin position="1316"/>
        <end position="1345"/>
    </location>
</feature>
<keyword evidence="4" id="KW-1185">Reference proteome</keyword>
<feature type="compositionally biased region" description="Basic and acidic residues" evidence="2">
    <location>
        <begin position="960"/>
        <end position="972"/>
    </location>
</feature>
<name>A0AAE0YFR7_9GAST</name>
<dbReference type="EMBL" id="JAWDGP010006309">
    <property type="protein sequence ID" value="KAK3743428.1"/>
    <property type="molecule type" value="Genomic_DNA"/>
</dbReference>
<accession>A0AAE0YFR7</accession>
<feature type="compositionally biased region" description="Polar residues" evidence="2">
    <location>
        <begin position="1133"/>
        <end position="1148"/>
    </location>
</feature>
<feature type="region of interest" description="Disordered" evidence="2">
    <location>
        <begin position="1636"/>
        <end position="1693"/>
    </location>
</feature>
<organism evidence="3 4">
    <name type="scientific">Elysia crispata</name>
    <name type="common">lettuce slug</name>
    <dbReference type="NCBI Taxonomy" id="231223"/>
    <lineage>
        <taxon>Eukaryota</taxon>
        <taxon>Metazoa</taxon>
        <taxon>Spiralia</taxon>
        <taxon>Lophotrochozoa</taxon>
        <taxon>Mollusca</taxon>
        <taxon>Gastropoda</taxon>
        <taxon>Heterobranchia</taxon>
        <taxon>Euthyneura</taxon>
        <taxon>Panpulmonata</taxon>
        <taxon>Sacoglossa</taxon>
        <taxon>Placobranchoidea</taxon>
        <taxon>Plakobranchidae</taxon>
        <taxon>Elysia</taxon>
    </lineage>
</organism>
<keyword evidence="1" id="KW-0175">Coiled coil</keyword>
<evidence type="ECO:0000313" key="3">
    <source>
        <dbReference type="EMBL" id="KAK3743428.1"/>
    </source>
</evidence>
<feature type="compositionally biased region" description="Basic and acidic residues" evidence="2">
    <location>
        <begin position="941"/>
        <end position="953"/>
    </location>
</feature>
<feature type="region of interest" description="Disordered" evidence="2">
    <location>
        <begin position="875"/>
        <end position="894"/>
    </location>
</feature>
<gene>
    <name evidence="3" type="ORF">RRG08_009280</name>
</gene>
<proteinExistence type="predicted"/>
<sequence>MKKPKYRLSPNEVERLVKEERERRRKLRIVQVREQAKASASAIRNDVRKEKERLLNKFSSEVEEQLTAEKDEKVRKLRQKYEGTLRGIGDGHREAYFQGDGYSTAEQLQRQQEAEEAAQDRFASALKKQRLEDAAREHEQRRHIMARHAALEIERERATEIASLPPPAPDICLDMDKKSRRAVQMMDMQAFATSHYHIPDYQVVRAGPHEQTDAKSEAEDTDLRLKQDLAEKKRSLHEQKERARIRGNEALQKEMLKHDLGDMLQDLSLLQRQDRRRRQKVLADVPKQVFIPPERCLEERQERQTEMERKFDELYMQQYNERGSGELQSIEISEYPTSQDSASASIHESADTVDAIIPMSRINPALRDLTNVNQQREITKGKEPDSILKQLLTKIRSQRDAPTGSASHVTSAGPDDPHLAKPVAAAAKTASAANKLDSGSIDRPVAGNLNLSQFSHTGSSLGGKGQASHSDLDSEAVAANDKMIEELMKRIKLIELQKQKLSQQFEAHAGALDSLLRPARPDSGARSVEALSDTTLKEVDIDSETDKATDSVTDHAGLMSGDQSRQNIGDIYRRPRDVEQEVSSPCEDLSAAVSKLRPVAGILKGEKNLQYELLTSNGFLPSPEFTSMAKSGDSQGGREETSKIGHEIDVQIKGLERGGGGDAEASRQTNAGDIWGGARQEIDFGVKNGENLRKQLFGVNQSLSQFDSGDSGFRHSSGVAGERFTSSLMDSNRGAAADTSSMMSEKVLQYAEKAGERHAGLDEETAQRVRDYQQQLLQKQSDRRDMLAQVRADIEARRRQLYSSKQSFLGDSKSEIPGENFGTGMLGSSGENHQRPRDFGEGSVFGAVGQANMQTKHDPLEGRGGLLLSSWTSRHQEKNLQSDADETSAYSSSKWEPVKPFIADPGRYTKQKTSAPTMVQPQTRHIYRPWDLTSRGYPSNVKKDSKDLVEKVDSAGLGTRLKDGTKGKDRKDKVRKSLSFEEKEAGNEAADISQVSWKDVLNESATSGRAWGTSEEEESSSPLLARSHTSLDNSGRGADKSSDISVGDKSSVLTGSSSLNGSALVARAEERRVGFERRQAELKQQLMDIQQQKDSILQRYQTGQAALHQQQAALREKLLVAASGGTHVAGEATTASGAARNSQSSAASVGTGKDRQGSTQTWAASLAQGNRQNPEVKSSSQPKYGEQTNRTSDTISPSNMDMTHSGRQSLASAGTPVNISGDSFLTDISYYKLKNGDQPSLPTAAFQLQPEGSVKAPFTISKREISASSDGQRQTWATLLQTASGSLQAVTGDDVTGRSDAAPAFSKSKVSGLGAIFPQKSASPSPPSGCESPSSSPTPLGTASESVYTAPVSLADHQPHELSTIMEVDTPTSSSTKRYGQPQKQRHLLEQGTASASNSSQSLSSQASSIVQGSRGCGGAATGGALVIDKFPELPYTFSRPGTVFDLTTEGHKTALTRESMTPANLSNKAADYGGLARRSINFSKESSAATQNYRVQPVVEQTKQDDKDDDEIKDDEDDLLSTSMPFLVENTPSKSVPPPTADLSSDMSSLQISGYSEYLKGQTAPTAAPPTSTENTEIDRKKDRHEAARPISEELALAEGFSFNPEELQVTARNTDQFGPEMVQHLRQQSRDVFGDSAEALPGREEGGSQNQSALFVEEEEVGGHMSLGNRSSLPSTDLYEISIQDTTDEEN</sequence>
<feature type="region of interest" description="Disordered" evidence="2">
    <location>
        <begin position="1487"/>
        <end position="1517"/>
    </location>
</feature>
<feature type="compositionally biased region" description="Acidic residues" evidence="2">
    <location>
        <begin position="1508"/>
        <end position="1517"/>
    </location>
</feature>
<feature type="compositionally biased region" description="Polar residues" evidence="2">
    <location>
        <begin position="911"/>
        <end position="923"/>
    </location>
</feature>
<feature type="region of interest" description="Disordered" evidence="2">
    <location>
        <begin position="396"/>
        <end position="417"/>
    </location>
</feature>
<feature type="compositionally biased region" description="Low complexity" evidence="2">
    <location>
        <begin position="1394"/>
        <end position="1414"/>
    </location>
</feature>
<feature type="compositionally biased region" description="Polar residues" evidence="2">
    <location>
        <begin position="1051"/>
        <end position="1061"/>
    </location>
</feature>
<evidence type="ECO:0000256" key="1">
    <source>
        <dbReference type="SAM" id="Coils"/>
    </source>
</evidence>
<dbReference type="Proteomes" id="UP001283361">
    <property type="component" value="Unassembled WGS sequence"/>
</dbReference>
<feature type="region of interest" description="Disordered" evidence="2">
    <location>
        <begin position="1365"/>
        <end position="1416"/>
    </location>
</feature>
<feature type="region of interest" description="Disordered" evidence="2">
    <location>
        <begin position="1131"/>
        <end position="1214"/>
    </location>
</feature>